<keyword evidence="2" id="KW-1133">Transmembrane helix</keyword>
<feature type="region of interest" description="Disordered" evidence="1">
    <location>
        <begin position="28"/>
        <end position="68"/>
    </location>
</feature>
<gene>
    <name evidence="3" type="ORF">PIB30_026876</name>
</gene>
<accession>A0ABU6UD51</accession>
<protein>
    <submittedName>
        <fullName evidence="3">Uncharacterized protein</fullName>
    </submittedName>
</protein>
<evidence type="ECO:0000256" key="1">
    <source>
        <dbReference type="SAM" id="MobiDB-lite"/>
    </source>
</evidence>
<name>A0ABU6UD51_9FABA</name>
<comment type="caution">
    <text evidence="3">The sequence shown here is derived from an EMBL/GenBank/DDBJ whole genome shotgun (WGS) entry which is preliminary data.</text>
</comment>
<organism evidence="3 4">
    <name type="scientific">Stylosanthes scabra</name>
    <dbReference type="NCBI Taxonomy" id="79078"/>
    <lineage>
        <taxon>Eukaryota</taxon>
        <taxon>Viridiplantae</taxon>
        <taxon>Streptophyta</taxon>
        <taxon>Embryophyta</taxon>
        <taxon>Tracheophyta</taxon>
        <taxon>Spermatophyta</taxon>
        <taxon>Magnoliopsida</taxon>
        <taxon>eudicotyledons</taxon>
        <taxon>Gunneridae</taxon>
        <taxon>Pentapetalae</taxon>
        <taxon>rosids</taxon>
        <taxon>fabids</taxon>
        <taxon>Fabales</taxon>
        <taxon>Fabaceae</taxon>
        <taxon>Papilionoideae</taxon>
        <taxon>50 kb inversion clade</taxon>
        <taxon>dalbergioids sensu lato</taxon>
        <taxon>Dalbergieae</taxon>
        <taxon>Pterocarpus clade</taxon>
        <taxon>Stylosanthes</taxon>
    </lineage>
</organism>
<proteinExistence type="predicted"/>
<evidence type="ECO:0000313" key="3">
    <source>
        <dbReference type="EMBL" id="MED6157798.1"/>
    </source>
</evidence>
<feature type="compositionally biased region" description="Pro residues" evidence="1">
    <location>
        <begin position="33"/>
        <end position="42"/>
    </location>
</feature>
<dbReference type="EMBL" id="JASCZI010120931">
    <property type="protein sequence ID" value="MED6157798.1"/>
    <property type="molecule type" value="Genomic_DNA"/>
</dbReference>
<evidence type="ECO:0000256" key="2">
    <source>
        <dbReference type="SAM" id="Phobius"/>
    </source>
</evidence>
<evidence type="ECO:0000313" key="4">
    <source>
        <dbReference type="Proteomes" id="UP001341840"/>
    </source>
</evidence>
<keyword evidence="2" id="KW-0472">Membrane</keyword>
<keyword evidence="4" id="KW-1185">Reference proteome</keyword>
<feature type="transmembrane region" description="Helical" evidence="2">
    <location>
        <begin position="141"/>
        <end position="161"/>
    </location>
</feature>
<reference evidence="3 4" key="1">
    <citation type="journal article" date="2023" name="Plants (Basel)">
        <title>Bridging the Gap: Combining Genomics and Transcriptomics Approaches to Understand Stylosanthes scabra, an Orphan Legume from the Brazilian Caatinga.</title>
        <authorList>
            <person name="Ferreira-Neto J.R.C."/>
            <person name="da Silva M.D."/>
            <person name="Binneck E."/>
            <person name="de Melo N.F."/>
            <person name="da Silva R.H."/>
            <person name="de Melo A.L.T.M."/>
            <person name="Pandolfi V."/>
            <person name="Bustamante F.O."/>
            <person name="Brasileiro-Vidal A.C."/>
            <person name="Benko-Iseppon A.M."/>
        </authorList>
    </citation>
    <scope>NUCLEOTIDE SEQUENCE [LARGE SCALE GENOMIC DNA]</scope>
    <source>
        <tissue evidence="3">Leaves</tissue>
    </source>
</reference>
<keyword evidence="2" id="KW-0812">Transmembrane</keyword>
<sequence length="162" mass="17782">MRPIAPFSPRPAASPMCDVRRYRSLFLRRRVAPPTPPPPSPPLSDVEPSAETYNPATELVGDPDEPHVAEHVPYGAPEAYFSDALIRFDLGKCTESYKQQNSRLGIKNWRLSFPRLGVGVWRSGFKTGCLASADGRLGAGYMALGCLGVILGAWALVTWLWV</sequence>
<dbReference type="Proteomes" id="UP001341840">
    <property type="component" value="Unassembled WGS sequence"/>
</dbReference>